<dbReference type="InterPro" id="IPR051331">
    <property type="entry name" value="Chorismate_mutase-related"/>
</dbReference>
<dbReference type="EMBL" id="BRPL01000004">
    <property type="protein sequence ID" value="GLB47487.1"/>
    <property type="molecule type" value="Genomic_DNA"/>
</dbReference>
<dbReference type="AlphaFoldDB" id="A0A9W6B263"/>
<evidence type="ECO:0000313" key="4">
    <source>
        <dbReference type="Proteomes" id="UP001144204"/>
    </source>
</evidence>
<dbReference type="GO" id="GO:0009697">
    <property type="term" value="P:salicylic acid biosynthetic process"/>
    <property type="evidence" value="ECO:0007669"/>
    <property type="project" value="TreeGrafter"/>
</dbReference>
<dbReference type="Pfam" id="PF01817">
    <property type="entry name" value="CM_2"/>
    <property type="match status" value="1"/>
</dbReference>
<dbReference type="RefSeq" id="WP_286137026.1">
    <property type="nucleotide sequence ID" value="NZ_BRPL01000004.1"/>
</dbReference>
<dbReference type="Proteomes" id="UP001144204">
    <property type="component" value="Unassembled WGS sequence"/>
</dbReference>
<accession>A0A9W6B263</accession>
<dbReference type="GO" id="GO:0046417">
    <property type="term" value="P:chorismate metabolic process"/>
    <property type="evidence" value="ECO:0007669"/>
    <property type="project" value="InterPro"/>
</dbReference>
<sequence>MTLDQKRQQIDQIDQQIVELLEQRFQIGKSIGEYKKIHHLPILNTNREYQVLERINKIVRNKRNSKQIQRIFRTIMNQTKTIE</sequence>
<dbReference type="GO" id="GO:0004106">
    <property type="term" value="F:chorismate mutase activity"/>
    <property type="evidence" value="ECO:0007669"/>
    <property type="project" value="InterPro"/>
</dbReference>
<dbReference type="PANTHER" id="PTHR38041">
    <property type="entry name" value="CHORISMATE MUTASE"/>
    <property type="match status" value="1"/>
</dbReference>
<comment type="caution">
    <text evidence="3">The sequence shown here is derived from an EMBL/GenBank/DDBJ whole genome shotgun (WGS) entry which is preliminary data.</text>
</comment>
<evidence type="ECO:0000313" key="3">
    <source>
        <dbReference type="EMBL" id="GLB47487.1"/>
    </source>
</evidence>
<proteinExistence type="predicted"/>
<gene>
    <name evidence="3" type="ORF">WR164_14660</name>
</gene>
<name>A0A9W6B263_9LACO</name>
<protein>
    <submittedName>
        <fullName evidence="3">Chorismate mutase</fullName>
    </submittedName>
</protein>
<reference evidence="3" key="2">
    <citation type="journal article" date="2023" name="PLoS ONE">
        <title>Philodulcilactobacillus myokoensis gen. nov., sp. nov., a fructophilic, acidophilic, and agar-phobic lactic acid bacterium isolated from fermented vegetable extracts.</title>
        <authorList>
            <person name="Kouya T."/>
            <person name="Ishiyama Y."/>
            <person name="Ohashi S."/>
            <person name="Kumakubo R."/>
            <person name="Yamazaki T."/>
            <person name="Otaki T."/>
        </authorList>
    </citation>
    <scope>NUCLEOTIDE SEQUENCE</scope>
    <source>
        <strain evidence="3">WR16-4</strain>
    </source>
</reference>
<dbReference type="InterPro" id="IPR036979">
    <property type="entry name" value="CM_dom_sf"/>
</dbReference>
<dbReference type="SUPFAM" id="SSF48600">
    <property type="entry name" value="Chorismate mutase II"/>
    <property type="match status" value="1"/>
</dbReference>
<dbReference type="InterPro" id="IPR011279">
    <property type="entry name" value="Chorismate_mutase_GmP"/>
</dbReference>
<dbReference type="SMART" id="SM00830">
    <property type="entry name" value="CM_2"/>
    <property type="match status" value="1"/>
</dbReference>
<keyword evidence="1" id="KW-0413">Isomerase</keyword>
<dbReference type="InterPro" id="IPR036263">
    <property type="entry name" value="Chorismate_II_sf"/>
</dbReference>
<dbReference type="PROSITE" id="PS51168">
    <property type="entry name" value="CHORISMATE_MUT_2"/>
    <property type="match status" value="1"/>
</dbReference>
<organism evidence="3 4">
    <name type="scientific">Philodulcilactobacillus myokoensis</name>
    <dbReference type="NCBI Taxonomy" id="2929573"/>
    <lineage>
        <taxon>Bacteria</taxon>
        <taxon>Bacillati</taxon>
        <taxon>Bacillota</taxon>
        <taxon>Bacilli</taxon>
        <taxon>Lactobacillales</taxon>
        <taxon>Lactobacillaceae</taxon>
        <taxon>Philodulcilactobacillus</taxon>
    </lineage>
</organism>
<reference evidence="3" key="1">
    <citation type="submission" date="2022-07" db="EMBL/GenBank/DDBJ databases">
        <authorList>
            <person name="Kouya T."/>
            <person name="Ishiyama Y."/>
        </authorList>
    </citation>
    <scope>NUCLEOTIDE SEQUENCE</scope>
    <source>
        <strain evidence="3">WR16-4</strain>
    </source>
</reference>
<feature type="domain" description="Chorismate mutase" evidence="2">
    <location>
        <begin position="1"/>
        <end position="83"/>
    </location>
</feature>
<evidence type="ECO:0000259" key="2">
    <source>
        <dbReference type="PROSITE" id="PS51168"/>
    </source>
</evidence>
<evidence type="ECO:0000256" key="1">
    <source>
        <dbReference type="ARBA" id="ARBA00023235"/>
    </source>
</evidence>
<dbReference type="NCBIfam" id="TIGR01805">
    <property type="entry name" value="CM_mono_grmpos"/>
    <property type="match status" value="1"/>
</dbReference>
<keyword evidence="4" id="KW-1185">Reference proteome</keyword>
<dbReference type="Gene3D" id="1.20.59.10">
    <property type="entry name" value="Chorismate mutase"/>
    <property type="match status" value="1"/>
</dbReference>
<dbReference type="PANTHER" id="PTHR38041:SF1">
    <property type="entry name" value="CHORISMATE MUTASE"/>
    <property type="match status" value="1"/>
</dbReference>
<dbReference type="InterPro" id="IPR002701">
    <property type="entry name" value="CM_II_prokaryot"/>
</dbReference>